<gene>
    <name evidence="1" type="ORF">Fcan01_24219</name>
</gene>
<sequence length="175" mass="20953">MERLGRIFSVLRRIAGINQEFRQIKWLCSYQNVPTDDEFLSINDMMNTFQNTNNIDELKERILEDPIGYAFFMDENRQDFITCMENCFRGNSFSPDKAKLSYSDKIDIISGHTGYDVAIEESLITLIEDKLVLKFSDLERQRLQKKRINDYYYRFDNCNTEQRSTLYSKVFRIWQ</sequence>
<accession>A0A226D776</accession>
<dbReference type="AlphaFoldDB" id="A0A226D776"/>
<organism evidence="1 2">
    <name type="scientific">Folsomia candida</name>
    <name type="common">Springtail</name>
    <dbReference type="NCBI Taxonomy" id="158441"/>
    <lineage>
        <taxon>Eukaryota</taxon>
        <taxon>Metazoa</taxon>
        <taxon>Ecdysozoa</taxon>
        <taxon>Arthropoda</taxon>
        <taxon>Hexapoda</taxon>
        <taxon>Collembola</taxon>
        <taxon>Entomobryomorpha</taxon>
        <taxon>Isotomoidea</taxon>
        <taxon>Isotomidae</taxon>
        <taxon>Proisotominae</taxon>
        <taxon>Folsomia</taxon>
    </lineage>
</organism>
<evidence type="ECO:0000313" key="1">
    <source>
        <dbReference type="EMBL" id="OXA41003.1"/>
    </source>
</evidence>
<proteinExistence type="predicted"/>
<name>A0A226D776_FOLCA</name>
<dbReference type="EMBL" id="LNIX01000031">
    <property type="protein sequence ID" value="OXA41003.1"/>
    <property type="molecule type" value="Genomic_DNA"/>
</dbReference>
<protein>
    <submittedName>
        <fullName evidence="1">Uncharacterized protein</fullName>
    </submittedName>
</protein>
<comment type="caution">
    <text evidence="1">The sequence shown here is derived from an EMBL/GenBank/DDBJ whole genome shotgun (WGS) entry which is preliminary data.</text>
</comment>
<keyword evidence="2" id="KW-1185">Reference proteome</keyword>
<dbReference type="Proteomes" id="UP000198287">
    <property type="component" value="Unassembled WGS sequence"/>
</dbReference>
<evidence type="ECO:0000313" key="2">
    <source>
        <dbReference type="Proteomes" id="UP000198287"/>
    </source>
</evidence>
<reference evidence="1 2" key="1">
    <citation type="submission" date="2015-12" db="EMBL/GenBank/DDBJ databases">
        <title>The genome of Folsomia candida.</title>
        <authorList>
            <person name="Faddeeva A."/>
            <person name="Derks M.F."/>
            <person name="Anvar Y."/>
            <person name="Smit S."/>
            <person name="Van Straalen N."/>
            <person name="Roelofs D."/>
        </authorList>
    </citation>
    <scope>NUCLEOTIDE SEQUENCE [LARGE SCALE GENOMIC DNA]</scope>
    <source>
        <strain evidence="1 2">VU population</strain>
        <tissue evidence="1">Whole body</tissue>
    </source>
</reference>